<feature type="domain" description="ACT" evidence="1">
    <location>
        <begin position="77"/>
        <end position="138"/>
    </location>
</feature>
<dbReference type="Gene3D" id="3.30.2130.10">
    <property type="entry name" value="VC0802-like"/>
    <property type="match status" value="1"/>
</dbReference>
<dbReference type="PROSITE" id="PS51671">
    <property type="entry name" value="ACT"/>
    <property type="match status" value="1"/>
</dbReference>
<comment type="caution">
    <text evidence="2">The sequence shown here is derived from an EMBL/GenBank/DDBJ whole genome shotgun (WGS) entry which is preliminary data.</text>
</comment>
<name>A0A932MQV8_UNCTE</name>
<dbReference type="InterPro" id="IPR045865">
    <property type="entry name" value="ACT-like_dom_sf"/>
</dbReference>
<gene>
    <name evidence="2" type="ORF">HYZ11_12770</name>
</gene>
<reference evidence="2" key="1">
    <citation type="submission" date="2020-07" db="EMBL/GenBank/DDBJ databases">
        <title>Huge and variable diversity of episymbiotic CPR bacteria and DPANN archaea in groundwater ecosystems.</title>
        <authorList>
            <person name="He C.Y."/>
            <person name="Keren R."/>
            <person name="Whittaker M."/>
            <person name="Farag I.F."/>
            <person name="Doudna J."/>
            <person name="Cate J.H.D."/>
            <person name="Banfield J.F."/>
        </authorList>
    </citation>
    <scope>NUCLEOTIDE SEQUENCE</scope>
    <source>
        <strain evidence="2">NC_groundwater_763_Ag_S-0.2um_68_21</strain>
    </source>
</reference>
<dbReference type="Proteomes" id="UP000782312">
    <property type="component" value="Unassembled WGS sequence"/>
</dbReference>
<dbReference type="AlphaFoldDB" id="A0A932MQV8"/>
<evidence type="ECO:0000259" key="1">
    <source>
        <dbReference type="PROSITE" id="PS51671"/>
    </source>
</evidence>
<dbReference type="SUPFAM" id="SSF55021">
    <property type="entry name" value="ACT-like"/>
    <property type="match status" value="1"/>
</dbReference>
<evidence type="ECO:0000313" key="2">
    <source>
        <dbReference type="EMBL" id="MBI3128471.1"/>
    </source>
</evidence>
<sequence>MADTIRTVDYYNIMSSDRPGAGARMLEPFRKAKVSFLAVHAFPEGSRVQVDFVPAKGSDFLRVARREGVKLGPKKKAFLVQGTDRPGALAGVLGSLGEAGINVTAVTGLCAGGRRFAAILWVKPKDQRAAARALGAKG</sequence>
<dbReference type="EMBL" id="JACPUR010000030">
    <property type="protein sequence ID" value="MBI3128471.1"/>
    <property type="molecule type" value="Genomic_DNA"/>
</dbReference>
<dbReference type="CDD" id="cd02116">
    <property type="entry name" value="ACT"/>
    <property type="match status" value="1"/>
</dbReference>
<accession>A0A932MQV8</accession>
<protein>
    <recommendedName>
        <fullName evidence="1">ACT domain-containing protein</fullName>
    </recommendedName>
</protein>
<organism evidence="2 3">
    <name type="scientific">Tectimicrobiota bacterium</name>
    <dbReference type="NCBI Taxonomy" id="2528274"/>
    <lineage>
        <taxon>Bacteria</taxon>
        <taxon>Pseudomonadati</taxon>
        <taxon>Nitrospinota/Tectimicrobiota group</taxon>
        <taxon>Candidatus Tectimicrobiota</taxon>
    </lineage>
</organism>
<dbReference type="InterPro" id="IPR002912">
    <property type="entry name" value="ACT_dom"/>
</dbReference>
<evidence type="ECO:0000313" key="3">
    <source>
        <dbReference type="Proteomes" id="UP000782312"/>
    </source>
</evidence>
<proteinExistence type="predicted"/>